<evidence type="ECO:0000259" key="1">
    <source>
        <dbReference type="Pfam" id="PF10756"/>
    </source>
</evidence>
<sequence length="120" mass="12575">MSRVALVPVLVLAVCTLPVATAAWWGAPLLLVPVLVAAWVLRVGLDIGPDGVTPRTLLSGRTVPWPEVAGIRVAEDQSLWLVRTAGTEVRLPVVRARDLPRLAAVSGGRIPDPAAAPPAQ</sequence>
<reference evidence="3" key="1">
    <citation type="submission" date="2016-10" db="EMBL/GenBank/DDBJ databases">
        <authorList>
            <person name="Varghese N."/>
            <person name="Submissions S."/>
        </authorList>
    </citation>
    <scope>NUCLEOTIDE SEQUENCE [LARGE SCALE GENOMIC DNA]</scope>
    <source>
        <strain evidence="3">DSM 45962</strain>
    </source>
</reference>
<name>A0A1I1KQL5_9ACTN</name>
<feature type="domain" description="Low molecular weight protein antigen 6 PH" evidence="1">
    <location>
        <begin position="42"/>
        <end position="112"/>
    </location>
</feature>
<dbReference type="InterPro" id="IPR019692">
    <property type="entry name" value="CFP-6_PH"/>
</dbReference>
<protein>
    <submittedName>
        <fullName evidence="2">PH domain-containing protein</fullName>
    </submittedName>
</protein>
<organism evidence="2 3">
    <name type="scientific">Klenkia taihuensis</name>
    <dbReference type="NCBI Taxonomy" id="1225127"/>
    <lineage>
        <taxon>Bacteria</taxon>
        <taxon>Bacillati</taxon>
        <taxon>Actinomycetota</taxon>
        <taxon>Actinomycetes</taxon>
        <taxon>Geodermatophilales</taxon>
        <taxon>Geodermatophilaceae</taxon>
        <taxon>Klenkia</taxon>
    </lineage>
</organism>
<accession>A0A1I1KQL5</accession>
<dbReference type="AlphaFoldDB" id="A0A1I1KQL5"/>
<keyword evidence="3" id="KW-1185">Reference proteome</keyword>
<dbReference type="EMBL" id="FOMD01000001">
    <property type="protein sequence ID" value="SFC60988.1"/>
    <property type="molecule type" value="Genomic_DNA"/>
</dbReference>
<gene>
    <name evidence="2" type="ORF">SAMN05661030_1443</name>
</gene>
<dbReference type="Pfam" id="PF10756">
    <property type="entry name" value="bPH_6"/>
    <property type="match status" value="1"/>
</dbReference>
<proteinExistence type="predicted"/>
<dbReference type="RefSeq" id="WP_229827590.1">
    <property type="nucleotide sequence ID" value="NZ_BNAC01000003.1"/>
</dbReference>
<evidence type="ECO:0000313" key="2">
    <source>
        <dbReference type="EMBL" id="SFC60988.1"/>
    </source>
</evidence>
<dbReference type="STRING" id="1225127.SAMN05661030_1443"/>
<evidence type="ECO:0000313" key="3">
    <source>
        <dbReference type="Proteomes" id="UP000199022"/>
    </source>
</evidence>
<dbReference type="Proteomes" id="UP000199022">
    <property type="component" value="Unassembled WGS sequence"/>
</dbReference>